<feature type="repeat" description="ANK" evidence="2">
    <location>
        <begin position="892"/>
        <end position="924"/>
    </location>
</feature>
<evidence type="ECO:0000256" key="2">
    <source>
        <dbReference type="PROSITE-ProRule" id="PRU00023"/>
    </source>
</evidence>
<protein>
    <submittedName>
        <fullName evidence="6">Ankyrin repeat protein</fullName>
    </submittedName>
</protein>
<dbReference type="Pfam" id="PF24883">
    <property type="entry name" value="NPHP3_N"/>
    <property type="match status" value="2"/>
</dbReference>
<evidence type="ECO:0000259" key="3">
    <source>
        <dbReference type="Pfam" id="PF22939"/>
    </source>
</evidence>
<dbReference type="InterPro" id="IPR002110">
    <property type="entry name" value="Ankyrin_rpt"/>
</dbReference>
<evidence type="ECO:0000259" key="5">
    <source>
        <dbReference type="Pfam" id="PF24883"/>
    </source>
</evidence>
<name>A0A9P4X424_9HYPO</name>
<dbReference type="PROSITE" id="PS50297">
    <property type="entry name" value="ANK_REP_REGION"/>
    <property type="match status" value="5"/>
</dbReference>
<dbReference type="InterPro" id="IPR053137">
    <property type="entry name" value="NLR-like"/>
</dbReference>
<dbReference type="GO" id="GO:0003824">
    <property type="term" value="F:catalytic activity"/>
    <property type="evidence" value="ECO:0007669"/>
    <property type="project" value="InterPro"/>
</dbReference>
<proteinExistence type="predicted"/>
<dbReference type="Pfam" id="PF23239">
    <property type="entry name" value="DUF7069"/>
    <property type="match status" value="1"/>
</dbReference>
<keyword evidence="7" id="KW-1185">Reference proteome</keyword>
<sequence>MSNPLDYTVGWICAIHTEYVAALAFLDEKHEGPEYVSTNDNNDYTLGKIGRHNVIIAVLPNGEYGLSSAASVARDMLHSFPNVRIGLMVGIGGGAPTLKHDIRLGDVVVGVPHSGKGGIIQYDFGKSIQGQEFQETGFLNQPPMLLRTAVGGLMAQYESDGNHIREAVNSVIMTKKPQFRKKYARPEITTDRFYTSQVVHPQNNQTDCAVICGDHPLNLIKRSDREEEEEDDPAIHYGLIASANTLMRDASVRDEMAKKGVLCFETEAAGLMNHFPCLVIRGICDYADSHINKTWQGYAAMTAAAYTKDLLYRITPNKVEAATKISNILSDLHEVTQQHRDIAEDHRSIAQTHREIAEEHRDITRKQLKAQEALAHERLSERERECHRLFRLTSNDKDATYEWYKDRVEERVEDTCLWFLNHENYQEWLHQESGPLLVTADPGCGKSVLAKYLIDHRLSQSATLFDKEKEKLIDSTQLLWRILQAATEDPGSGSIIIVLDALDECAESELADLIYYVGKQFNRASSSSSESNLKYFLTCRPYEQITSQFYELLRKFPNIRIPGEEKSENISEEVNRVIKHRIKQLSEKKRFPAQINSYLEKKLQETTHRTYLWVYLVFDYLEKNVLIKKTLKEIELIITTHPKNVNEAYEKILNKSENEYMVRRALSIILAASRPLTLSEMNIAMNINDTTQDHTTNTFDDLDLEDEDDFKLRLRSLCGLFISIYHGKIFFLHQTAREFLLADLASPTAIPSGLRWHRSIATRQAHHILAELCVLYLNLFNSDVGSTTEADGSTSYFTDTNALFKYSTENWGTHFRKAQIEDGATIIPVALRICDTGSKSYLAWFTNYQKSKYRCPSGNLTDLIIASYYGHRAVVKLLVEKGADIEAKDNKYDQTPLLWAAEGGYEAIVKLLVEKGADIEAKDKEHGRTPLLWAVKRDYEAIVKLLVEKGADIEAKDKDYDQTPLLWAVEEGYEAIVKLLVEKGADIEAKDIYSQTPLLWAVKEGHEAIVKLLVEKGANLKVKDIYSQTPVLLAEKKGYKAIVNLLVENRADIEEEDNIEVKRRISYFRNWQPYGN</sequence>
<dbReference type="Proteomes" id="UP000801864">
    <property type="component" value="Unassembled WGS sequence"/>
</dbReference>
<organism evidence="6 7">
    <name type="scientific">Trichoderma lentiforme</name>
    <dbReference type="NCBI Taxonomy" id="1567552"/>
    <lineage>
        <taxon>Eukaryota</taxon>
        <taxon>Fungi</taxon>
        <taxon>Dikarya</taxon>
        <taxon>Ascomycota</taxon>
        <taxon>Pezizomycotina</taxon>
        <taxon>Sordariomycetes</taxon>
        <taxon>Hypocreomycetidae</taxon>
        <taxon>Hypocreales</taxon>
        <taxon>Hypocreaceae</taxon>
        <taxon>Trichoderma</taxon>
    </lineage>
</organism>
<dbReference type="InterPro" id="IPR056884">
    <property type="entry name" value="NPHP3-like_N"/>
</dbReference>
<dbReference type="GO" id="GO:0009116">
    <property type="term" value="P:nucleoside metabolic process"/>
    <property type="evidence" value="ECO:0007669"/>
    <property type="project" value="InterPro"/>
</dbReference>
<dbReference type="PROSITE" id="PS50088">
    <property type="entry name" value="ANK_REPEAT"/>
    <property type="match status" value="6"/>
</dbReference>
<feature type="repeat" description="ANK" evidence="2">
    <location>
        <begin position="926"/>
        <end position="958"/>
    </location>
</feature>
<gene>
    <name evidence="6" type="ORF">CFAM422_012945</name>
</gene>
<feature type="repeat" description="ANK" evidence="2">
    <location>
        <begin position="993"/>
        <end position="1025"/>
    </location>
</feature>
<feature type="domain" description="Nephrocystin 3-like N-terminal" evidence="5">
    <location>
        <begin position="468"/>
        <end position="540"/>
    </location>
</feature>
<dbReference type="InterPro" id="IPR035994">
    <property type="entry name" value="Nucleoside_phosphorylase_sf"/>
</dbReference>
<dbReference type="InterPro" id="IPR054471">
    <property type="entry name" value="GPIID_WHD"/>
</dbReference>
<dbReference type="Gene3D" id="1.25.40.20">
    <property type="entry name" value="Ankyrin repeat-containing domain"/>
    <property type="match status" value="3"/>
</dbReference>
<dbReference type="SUPFAM" id="SSF48403">
    <property type="entry name" value="Ankyrin repeat"/>
    <property type="match status" value="1"/>
</dbReference>
<accession>A0A9P4X424</accession>
<dbReference type="SMART" id="SM00248">
    <property type="entry name" value="ANK"/>
    <property type="match status" value="6"/>
</dbReference>
<dbReference type="Pfam" id="PF22939">
    <property type="entry name" value="WHD_GPIID"/>
    <property type="match status" value="1"/>
</dbReference>
<dbReference type="SUPFAM" id="SSF52540">
    <property type="entry name" value="P-loop containing nucleoside triphosphate hydrolases"/>
    <property type="match status" value="1"/>
</dbReference>
<evidence type="ECO:0000313" key="6">
    <source>
        <dbReference type="EMBL" id="KAF3056049.1"/>
    </source>
</evidence>
<dbReference type="InterPro" id="IPR027417">
    <property type="entry name" value="P-loop_NTPase"/>
</dbReference>
<evidence type="ECO:0000313" key="7">
    <source>
        <dbReference type="Proteomes" id="UP000801864"/>
    </source>
</evidence>
<keyword evidence="1" id="KW-0677">Repeat</keyword>
<reference evidence="6 7" key="1">
    <citation type="submission" date="2018-06" db="EMBL/GenBank/DDBJ databases">
        <title>Genome analysis of cellulolytic fungus Trichoderma lentiforme CFAM-422.</title>
        <authorList>
            <person name="Steindorff A.S."/>
            <person name="Formighieri E.F."/>
            <person name="Midorikawa G.E.O."/>
            <person name="Tamietti M.S."/>
            <person name="Ramos E.Z."/>
            <person name="Silva A.S."/>
            <person name="Bon E.P.S."/>
            <person name="Mendes T.D."/>
            <person name="Damaso M.C.T."/>
            <person name="Favaro L.C.L."/>
        </authorList>
    </citation>
    <scope>NUCLEOTIDE SEQUENCE [LARGE SCALE GENOMIC DNA]</scope>
    <source>
        <strain evidence="6 7">CFAM-422</strain>
    </source>
</reference>
<dbReference type="PANTHER" id="PTHR46082">
    <property type="entry name" value="ATP/GTP-BINDING PROTEIN-RELATED"/>
    <property type="match status" value="1"/>
</dbReference>
<evidence type="ECO:0000259" key="4">
    <source>
        <dbReference type="Pfam" id="PF23239"/>
    </source>
</evidence>
<feature type="domain" description="Nephrocystin 3-like N-terminal" evidence="5">
    <location>
        <begin position="414"/>
        <end position="461"/>
    </location>
</feature>
<dbReference type="Pfam" id="PF12796">
    <property type="entry name" value="Ank_2"/>
    <property type="match status" value="3"/>
</dbReference>
<comment type="caution">
    <text evidence="6">The sequence shown here is derived from an EMBL/GenBank/DDBJ whole genome shotgun (WGS) entry which is preliminary data.</text>
</comment>
<feature type="domain" description="GPI inositol-deacylase winged helix" evidence="3">
    <location>
        <begin position="651"/>
        <end position="743"/>
    </location>
</feature>
<dbReference type="PANTHER" id="PTHR46082:SF11">
    <property type="entry name" value="AAA+ ATPASE DOMAIN-CONTAINING PROTEIN-RELATED"/>
    <property type="match status" value="1"/>
</dbReference>
<feature type="repeat" description="ANK" evidence="2">
    <location>
        <begin position="1026"/>
        <end position="1058"/>
    </location>
</feature>
<feature type="repeat" description="ANK" evidence="2">
    <location>
        <begin position="858"/>
        <end position="890"/>
    </location>
</feature>
<dbReference type="SUPFAM" id="SSF53167">
    <property type="entry name" value="Purine and uridine phosphorylases"/>
    <property type="match status" value="1"/>
</dbReference>
<dbReference type="EMBL" id="QLNT01000034">
    <property type="protein sequence ID" value="KAF3056049.1"/>
    <property type="molecule type" value="Genomic_DNA"/>
</dbReference>
<dbReference type="InterPro" id="IPR036770">
    <property type="entry name" value="Ankyrin_rpt-contain_sf"/>
</dbReference>
<feature type="domain" description="DUF7069" evidence="4">
    <location>
        <begin position="570"/>
        <end position="623"/>
    </location>
</feature>
<feature type="repeat" description="ANK" evidence="2">
    <location>
        <begin position="960"/>
        <end position="992"/>
    </location>
</feature>
<keyword evidence="2" id="KW-0040">ANK repeat</keyword>
<evidence type="ECO:0000256" key="1">
    <source>
        <dbReference type="ARBA" id="ARBA00022737"/>
    </source>
</evidence>
<dbReference type="Gene3D" id="3.40.50.1580">
    <property type="entry name" value="Nucleoside phosphorylase domain"/>
    <property type="match status" value="1"/>
</dbReference>
<dbReference type="InterPro" id="IPR055497">
    <property type="entry name" value="DUF7069"/>
</dbReference>
<dbReference type="AlphaFoldDB" id="A0A9P4X424"/>